<organism evidence="1 2">
    <name type="scientific">Dovyalis caffra</name>
    <dbReference type="NCBI Taxonomy" id="77055"/>
    <lineage>
        <taxon>Eukaryota</taxon>
        <taxon>Viridiplantae</taxon>
        <taxon>Streptophyta</taxon>
        <taxon>Embryophyta</taxon>
        <taxon>Tracheophyta</taxon>
        <taxon>Spermatophyta</taxon>
        <taxon>Magnoliopsida</taxon>
        <taxon>eudicotyledons</taxon>
        <taxon>Gunneridae</taxon>
        <taxon>Pentapetalae</taxon>
        <taxon>rosids</taxon>
        <taxon>fabids</taxon>
        <taxon>Malpighiales</taxon>
        <taxon>Salicaceae</taxon>
        <taxon>Flacourtieae</taxon>
        <taxon>Dovyalis</taxon>
    </lineage>
</organism>
<evidence type="ECO:0000313" key="2">
    <source>
        <dbReference type="Proteomes" id="UP001314170"/>
    </source>
</evidence>
<protein>
    <submittedName>
        <fullName evidence="1">Uncharacterized protein</fullName>
    </submittedName>
</protein>
<reference evidence="1 2" key="1">
    <citation type="submission" date="2024-01" db="EMBL/GenBank/DDBJ databases">
        <authorList>
            <person name="Waweru B."/>
        </authorList>
    </citation>
    <scope>NUCLEOTIDE SEQUENCE [LARGE SCALE GENOMIC DNA]</scope>
</reference>
<accession>A0AAV1SLB9</accession>
<keyword evidence="2" id="KW-1185">Reference proteome</keyword>
<dbReference type="Proteomes" id="UP001314170">
    <property type="component" value="Unassembled WGS sequence"/>
</dbReference>
<dbReference type="AlphaFoldDB" id="A0AAV1SLB9"/>
<gene>
    <name evidence="1" type="ORF">DCAF_LOCUS23808</name>
</gene>
<sequence length="57" mass="6537">DVPLANELLNGNKSVGLPKHALTLIIACQEVEQDHASWDYKSTRYKTTWQLKLQQQD</sequence>
<comment type="caution">
    <text evidence="1">The sequence shown here is derived from an EMBL/GenBank/DDBJ whole genome shotgun (WGS) entry which is preliminary data.</text>
</comment>
<proteinExistence type="predicted"/>
<dbReference type="EMBL" id="CAWUPB010001184">
    <property type="protein sequence ID" value="CAK7351347.1"/>
    <property type="molecule type" value="Genomic_DNA"/>
</dbReference>
<evidence type="ECO:0000313" key="1">
    <source>
        <dbReference type="EMBL" id="CAK7351347.1"/>
    </source>
</evidence>
<feature type="non-terminal residue" evidence="1">
    <location>
        <position position="1"/>
    </location>
</feature>
<name>A0AAV1SLB9_9ROSI</name>